<comment type="caution">
    <text evidence="5">The sequence shown here is derived from an EMBL/GenBank/DDBJ whole genome shotgun (WGS) entry which is preliminary data.</text>
</comment>
<proteinExistence type="predicted"/>
<feature type="domain" description="Tyrosinase copper-binding" evidence="4">
    <location>
        <begin position="291"/>
        <end position="302"/>
    </location>
</feature>
<evidence type="ECO:0000313" key="6">
    <source>
        <dbReference type="Proteomes" id="UP001222325"/>
    </source>
</evidence>
<evidence type="ECO:0000256" key="1">
    <source>
        <dbReference type="ARBA" id="ARBA00022723"/>
    </source>
</evidence>
<feature type="chain" id="PRO_5042223357" evidence="3">
    <location>
        <begin position="24"/>
        <end position="378"/>
    </location>
</feature>
<keyword evidence="3" id="KW-0732">Signal</keyword>
<dbReference type="PRINTS" id="PR00092">
    <property type="entry name" value="TYROSINASE"/>
</dbReference>
<evidence type="ECO:0000256" key="2">
    <source>
        <dbReference type="ARBA" id="ARBA00023008"/>
    </source>
</evidence>
<dbReference type="Gene3D" id="1.10.1280.10">
    <property type="entry name" value="Di-copper center containing domain from catechol oxidase"/>
    <property type="match status" value="1"/>
</dbReference>
<dbReference type="PANTHER" id="PTHR11474">
    <property type="entry name" value="TYROSINASE FAMILY MEMBER"/>
    <property type="match status" value="1"/>
</dbReference>
<dbReference type="GO" id="GO:0016491">
    <property type="term" value="F:oxidoreductase activity"/>
    <property type="evidence" value="ECO:0007669"/>
    <property type="project" value="InterPro"/>
</dbReference>
<dbReference type="PANTHER" id="PTHR11474:SF126">
    <property type="entry name" value="TYROSINASE-LIKE PROTEIN TYR-1-RELATED"/>
    <property type="match status" value="1"/>
</dbReference>
<protein>
    <submittedName>
        <fullName evidence="5">Di-copper centre-containing protein</fullName>
    </submittedName>
</protein>
<dbReference type="EMBL" id="JARJCN010000019">
    <property type="protein sequence ID" value="KAJ7091863.1"/>
    <property type="molecule type" value="Genomic_DNA"/>
</dbReference>
<name>A0AAD6UB94_9AGAR</name>
<keyword evidence="1" id="KW-0479">Metal-binding</keyword>
<dbReference type="InterPro" id="IPR050316">
    <property type="entry name" value="Tyrosinase/Hemocyanin"/>
</dbReference>
<dbReference type="Pfam" id="PF00264">
    <property type="entry name" value="Tyrosinase"/>
    <property type="match status" value="1"/>
</dbReference>
<evidence type="ECO:0000313" key="5">
    <source>
        <dbReference type="EMBL" id="KAJ7091863.1"/>
    </source>
</evidence>
<keyword evidence="6" id="KW-1185">Reference proteome</keyword>
<keyword evidence="2" id="KW-0186">Copper</keyword>
<dbReference type="InterPro" id="IPR008922">
    <property type="entry name" value="Di-copper_centre_dom_sf"/>
</dbReference>
<dbReference type="PROSITE" id="PS00498">
    <property type="entry name" value="TYROSINASE_2"/>
    <property type="match status" value="1"/>
</dbReference>
<organism evidence="5 6">
    <name type="scientific">Mycena belliarum</name>
    <dbReference type="NCBI Taxonomy" id="1033014"/>
    <lineage>
        <taxon>Eukaryota</taxon>
        <taxon>Fungi</taxon>
        <taxon>Dikarya</taxon>
        <taxon>Basidiomycota</taxon>
        <taxon>Agaricomycotina</taxon>
        <taxon>Agaricomycetes</taxon>
        <taxon>Agaricomycetidae</taxon>
        <taxon>Agaricales</taxon>
        <taxon>Marasmiineae</taxon>
        <taxon>Mycenaceae</taxon>
        <taxon>Mycena</taxon>
    </lineage>
</organism>
<gene>
    <name evidence="5" type="ORF">B0H15DRAFT_777836</name>
</gene>
<dbReference type="InterPro" id="IPR002227">
    <property type="entry name" value="Tyrosinase_Cu-bd"/>
</dbReference>
<reference evidence="5" key="1">
    <citation type="submission" date="2023-03" db="EMBL/GenBank/DDBJ databases">
        <title>Massive genome expansion in bonnet fungi (Mycena s.s.) driven by repeated elements and novel gene families across ecological guilds.</title>
        <authorList>
            <consortium name="Lawrence Berkeley National Laboratory"/>
            <person name="Harder C.B."/>
            <person name="Miyauchi S."/>
            <person name="Viragh M."/>
            <person name="Kuo A."/>
            <person name="Thoen E."/>
            <person name="Andreopoulos B."/>
            <person name="Lu D."/>
            <person name="Skrede I."/>
            <person name="Drula E."/>
            <person name="Henrissat B."/>
            <person name="Morin E."/>
            <person name="Kohler A."/>
            <person name="Barry K."/>
            <person name="LaButti K."/>
            <person name="Morin E."/>
            <person name="Salamov A."/>
            <person name="Lipzen A."/>
            <person name="Mereny Z."/>
            <person name="Hegedus B."/>
            <person name="Baldrian P."/>
            <person name="Stursova M."/>
            <person name="Weitz H."/>
            <person name="Taylor A."/>
            <person name="Grigoriev I.V."/>
            <person name="Nagy L.G."/>
            <person name="Martin F."/>
            <person name="Kauserud H."/>
        </authorList>
    </citation>
    <scope>NUCLEOTIDE SEQUENCE</scope>
    <source>
        <strain evidence="5">CBHHK173m</strain>
    </source>
</reference>
<accession>A0AAD6UB94</accession>
<sequence length="378" mass="42232">MPLSLSLITLCLVFVSLLSPVGGAVERRKCSHPAVRKEWRSLPHKERADWITAVNCLAKLPHDRMFKPSVNPPDIAPYNASGSLFDGIGSLTQTLNSLAKILFMHTWIHYTGQFLPWHRWYINTFDQALRSRCGYRGSSPYWDWTKGSPSPSSRVRVMQYLPVSGLGGWGAASTQYHVLDGAFSASSSFRPSYPYPHIMWRNYTLFPPLDKLIPIPGFVWNLSMPATDNFTRPVVEGIINGFEGDFRNFHATLESGPHTYVHLCVSGDMAGVCPVGAPPDCITAPTFSANDPLFFLHHAMVDRIWYKWQHKHKSNKNAFFGGSVQRLENATAFLRYQTGGPPFLSMDSVIPTNGLATSPVILSDVMSTTEGPLCYIYD</sequence>
<dbReference type="AlphaFoldDB" id="A0AAD6UB94"/>
<dbReference type="GO" id="GO:0046872">
    <property type="term" value="F:metal ion binding"/>
    <property type="evidence" value="ECO:0007669"/>
    <property type="project" value="UniProtKB-KW"/>
</dbReference>
<dbReference type="Proteomes" id="UP001222325">
    <property type="component" value="Unassembled WGS sequence"/>
</dbReference>
<dbReference type="SUPFAM" id="SSF48056">
    <property type="entry name" value="Di-copper centre-containing domain"/>
    <property type="match status" value="1"/>
</dbReference>
<evidence type="ECO:0000256" key="3">
    <source>
        <dbReference type="SAM" id="SignalP"/>
    </source>
</evidence>
<evidence type="ECO:0000259" key="4">
    <source>
        <dbReference type="PROSITE" id="PS00498"/>
    </source>
</evidence>
<feature type="signal peptide" evidence="3">
    <location>
        <begin position="1"/>
        <end position="23"/>
    </location>
</feature>